<organism evidence="7 8">
    <name type="scientific">Diplodia seriata</name>
    <dbReference type="NCBI Taxonomy" id="420778"/>
    <lineage>
        <taxon>Eukaryota</taxon>
        <taxon>Fungi</taxon>
        <taxon>Dikarya</taxon>
        <taxon>Ascomycota</taxon>
        <taxon>Pezizomycotina</taxon>
        <taxon>Dothideomycetes</taxon>
        <taxon>Dothideomycetes incertae sedis</taxon>
        <taxon>Botryosphaeriales</taxon>
        <taxon>Botryosphaeriaceae</taxon>
        <taxon>Diplodia</taxon>
    </lineage>
</organism>
<dbReference type="GO" id="GO:0070403">
    <property type="term" value="F:NAD+ binding"/>
    <property type="evidence" value="ECO:0007669"/>
    <property type="project" value="InterPro"/>
</dbReference>
<dbReference type="Pfam" id="PF02146">
    <property type="entry name" value="SIR2"/>
    <property type="match status" value="1"/>
</dbReference>
<dbReference type="PANTHER" id="PTHR11085">
    <property type="entry name" value="NAD-DEPENDENT PROTEIN DEACYLASE SIRTUIN-5, MITOCHONDRIAL-RELATED"/>
    <property type="match status" value="1"/>
</dbReference>
<protein>
    <submittedName>
        <fullName evidence="7">NAD-dependent protein deacylase</fullName>
    </submittedName>
</protein>
<feature type="compositionally biased region" description="Basic and acidic residues" evidence="5">
    <location>
        <begin position="190"/>
        <end position="199"/>
    </location>
</feature>
<sequence>MVSTAASSAAGIPAADLESFQKHLQSSDRILALLGAGLSASSGLPTFRGAGGLWRTHDATSLATMDAFEIDPGLVWQFYSYRRHMALNAKPNRAHIALAELAKKKPNFQTLSQNVDGLSQRAGHPPSQLHLLHGNLFDVRCSSFFCSHVEHNNFTDPIVPALAIPTTSDSSSSSSSPHPTDPTTTAALTEKADHSRELDLSDPSTALPELRLADLPHCPRCTHGLLRPGVVWFGEMLPRSTVAAIDDFVARPDERIDLVLVIGTSSTVYPAAGYAERARARGARVAVVNVEETPALRDGDWFFQGDAGVVVPELLRGVVGDVGEYEEDKGDGHGEGEGEGERA</sequence>
<dbReference type="InterPro" id="IPR050134">
    <property type="entry name" value="NAD-dep_sirtuin_deacylases"/>
</dbReference>
<dbReference type="GO" id="GO:0017136">
    <property type="term" value="F:histone deacetylase activity, NAD-dependent"/>
    <property type="evidence" value="ECO:0007669"/>
    <property type="project" value="TreeGrafter"/>
</dbReference>
<dbReference type="PROSITE" id="PS50305">
    <property type="entry name" value="SIRTUIN"/>
    <property type="match status" value="1"/>
</dbReference>
<dbReference type="Gene3D" id="3.40.50.1220">
    <property type="entry name" value="TPP-binding domain"/>
    <property type="match status" value="1"/>
</dbReference>
<feature type="binding site" evidence="4">
    <location>
        <position position="218"/>
    </location>
    <ligand>
        <name>Zn(2+)</name>
        <dbReference type="ChEBI" id="CHEBI:29105"/>
    </ligand>
</feature>
<dbReference type="PANTHER" id="PTHR11085:SF10">
    <property type="entry name" value="NAD-DEPENDENT PROTEIN DEACYLASE SIRTUIN-5, MITOCHONDRIAL-RELATED"/>
    <property type="match status" value="1"/>
</dbReference>
<gene>
    <name evidence="7" type="ORF">BK809_0005324</name>
</gene>
<dbReference type="InterPro" id="IPR029035">
    <property type="entry name" value="DHS-like_NAD/FAD-binding_dom"/>
</dbReference>
<dbReference type="InterPro" id="IPR003000">
    <property type="entry name" value="Sirtuin"/>
</dbReference>
<dbReference type="GO" id="GO:0046872">
    <property type="term" value="F:metal ion binding"/>
    <property type="evidence" value="ECO:0007669"/>
    <property type="project" value="UniProtKB-KW"/>
</dbReference>
<keyword evidence="4" id="KW-0862">Zinc</keyword>
<evidence type="ECO:0000313" key="7">
    <source>
        <dbReference type="EMBL" id="OMP88605.1"/>
    </source>
</evidence>
<dbReference type="InterPro" id="IPR026591">
    <property type="entry name" value="Sirtuin_cat_small_dom_sf"/>
</dbReference>
<reference evidence="7 8" key="1">
    <citation type="submission" date="2017-01" db="EMBL/GenBank/DDBJ databases">
        <title>Draft genome sequence of Diplodia seriata F98.1, a fungal species involved in grapevine trunk diseases.</title>
        <authorList>
            <person name="Robert-Siegwald G."/>
            <person name="Vallet J."/>
            <person name="Abou-Mansour E."/>
            <person name="Xu J."/>
            <person name="Rey P."/>
            <person name="Bertsch C."/>
            <person name="Rego C."/>
            <person name="Larignon P."/>
            <person name="Fontaine F."/>
            <person name="Lebrun M.-H."/>
        </authorList>
    </citation>
    <scope>NUCLEOTIDE SEQUENCE [LARGE SCALE GENOMIC DNA]</scope>
    <source>
        <strain evidence="7 8">F98.1</strain>
    </source>
</reference>
<dbReference type="STRING" id="420778.A0A1S8BMF2"/>
<name>A0A1S8BMF2_9PEZI</name>
<evidence type="ECO:0000313" key="8">
    <source>
        <dbReference type="Proteomes" id="UP000190776"/>
    </source>
</evidence>
<comment type="caution">
    <text evidence="7">The sequence shown here is derived from an EMBL/GenBank/DDBJ whole genome shotgun (WGS) entry which is preliminary data.</text>
</comment>
<accession>A0A1S8BMF2</accession>
<feature type="domain" description="Deacetylase sirtuin-type" evidence="6">
    <location>
        <begin position="10"/>
        <end position="321"/>
    </location>
</feature>
<dbReference type="AlphaFoldDB" id="A0A1S8BMF2"/>
<evidence type="ECO:0000256" key="1">
    <source>
        <dbReference type="ARBA" id="ARBA00006924"/>
    </source>
</evidence>
<dbReference type="SUPFAM" id="SSF52467">
    <property type="entry name" value="DHS-like NAD/FAD-binding domain"/>
    <property type="match status" value="1"/>
</dbReference>
<keyword evidence="4" id="KW-0479">Metal-binding</keyword>
<feature type="binding site" evidence="4">
    <location>
        <position position="141"/>
    </location>
    <ligand>
        <name>Zn(2+)</name>
        <dbReference type="ChEBI" id="CHEBI:29105"/>
    </ligand>
</feature>
<dbReference type="EMBL" id="MSZU01000074">
    <property type="protein sequence ID" value="OMP88605.1"/>
    <property type="molecule type" value="Genomic_DNA"/>
</dbReference>
<feature type="binding site" evidence="4">
    <location>
        <position position="221"/>
    </location>
    <ligand>
        <name>Zn(2+)</name>
        <dbReference type="ChEBI" id="CHEBI:29105"/>
    </ligand>
</feature>
<dbReference type="InterPro" id="IPR026590">
    <property type="entry name" value="Ssirtuin_cat_dom"/>
</dbReference>
<feature type="compositionally biased region" description="Low complexity" evidence="5">
    <location>
        <begin position="165"/>
        <end position="185"/>
    </location>
</feature>
<evidence type="ECO:0000256" key="3">
    <source>
        <dbReference type="ARBA" id="ARBA00023027"/>
    </source>
</evidence>
<evidence type="ECO:0000256" key="2">
    <source>
        <dbReference type="ARBA" id="ARBA00022679"/>
    </source>
</evidence>
<feature type="compositionally biased region" description="Basic and acidic residues" evidence="5">
    <location>
        <begin position="330"/>
        <end position="343"/>
    </location>
</feature>
<keyword evidence="2" id="KW-0808">Transferase</keyword>
<proteinExistence type="inferred from homology"/>
<feature type="region of interest" description="Disordered" evidence="5">
    <location>
        <begin position="165"/>
        <end position="203"/>
    </location>
</feature>
<feature type="active site" description="Proton acceptor" evidence="4">
    <location>
        <position position="133"/>
    </location>
</feature>
<feature type="region of interest" description="Disordered" evidence="5">
    <location>
        <begin position="322"/>
        <end position="343"/>
    </location>
</feature>
<evidence type="ECO:0000256" key="5">
    <source>
        <dbReference type="SAM" id="MobiDB-lite"/>
    </source>
</evidence>
<evidence type="ECO:0000259" key="6">
    <source>
        <dbReference type="PROSITE" id="PS50305"/>
    </source>
</evidence>
<dbReference type="Proteomes" id="UP000190776">
    <property type="component" value="Unassembled WGS sequence"/>
</dbReference>
<dbReference type="GO" id="GO:0005634">
    <property type="term" value="C:nucleus"/>
    <property type="evidence" value="ECO:0007669"/>
    <property type="project" value="TreeGrafter"/>
</dbReference>
<dbReference type="Gene3D" id="3.30.1600.10">
    <property type="entry name" value="SIR2/SIRT2 'Small Domain"/>
    <property type="match status" value="1"/>
</dbReference>
<feature type="binding site" evidence="4">
    <location>
        <position position="146"/>
    </location>
    <ligand>
        <name>Zn(2+)</name>
        <dbReference type="ChEBI" id="CHEBI:29105"/>
    </ligand>
</feature>
<comment type="similarity">
    <text evidence="1">Belongs to the sirtuin family. Class I subfamily.</text>
</comment>
<evidence type="ECO:0000256" key="4">
    <source>
        <dbReference type="PROSITE-ProRule" id="PRU00236"/>
    </source>
</evidence>
<keyword evidence="3" id="KW-0520">NAD</keyword>
<dbReference type="OrthoDB" id="424302at2759"/>